<keyword evidence="8" id="KW-0812">Transmembrane</keyword>
<accession>A0A8T2V6K0</accession>
<dbReference type="Proteomes" id="UP000825935">
    <property type="component" value="Chromosome 3"/>
</dbReference>
<keyword evidence="8" id="KW-1133">Transmembrane helix</keyword>
<feature type="transmembrane region" description="Helical" evidence="8">
    <location>
        <begin position="12"/>
        <end position="28"/>
    </location>
</feature>
<dbReference type="EC" id="3.2.1.39" evidence="3"/>
<dbReference type="GO" id="GO:0042973">
    <property type="term" value="F:glucan endo-1,3-beta-D-glucosidase activity"/>
    <property type="evidence" value="ECO:0007669"/>
    <property type="project" value="UniProtKB-EC"/>
</dbReference>
<keyword evidence="6" id="KW-0326">Glycosidase</keyword>
<dbReference type="InterPro" id="IPR000490">
    <property type="entry name" value="Glyco_hydro_17"/>
</dbReference>
<dbReference type="FunFam" id="3.20.20.80:FF:000005">
    <property type="entry name" value="Glucan endo-1,3-beta-glucosidase 14"/>
    <property type="match status" value="1"/>
</dbReference>
<evidence type="ECO:0000313" key="9">
    <source>
        <dbReference type="EMBL" id="KAH7441514.1"/>
    </source>
</evidence>
<evidence type="ECO:0000256" key="2">
    <source>
        <dbReference type="ARBA" id="ARBA00008773"/>
    </source>
</evidence>
<dbReference type="OrthoDB" id="77201at2759"/>
<keyword evidence="5" id="KW-0378">Hydrolase</keyword>
<gene>
    <name evidence="9" type="ORF">KP509_03G041300</name>
</gene>
<comment type="similarity">
    <text evidence="2 7">Belongs to the glycosyl hydrolase 17 family.</text>
</comment>
<dbReference type="AlphaFoldDB" id="A0A8T2V6K0"/>
<evidence type="ECO:0000256" key="6">
    <source>
        <dbReference type="ARBA" id="ARBA00023295"/>
    </source>
</evidence>
<dbReference type="Pfam" id="PF00332">
    <property type="entry name" value="Glyco_hydro_17"/>
    <property type="match status" value="1"/>
</dbReference>
<protein>
    <recommendedName>
        <fullName evidence="3">glucan endo-1,3-beta-D-glucosidase</fullName>
        <ecNumber evidence="3">3.2.1.39</ecNumber>
    </recommendedName>
</protein>
<sequence length="393" mass="42770">MVLKRTWIHSEVLKVAILLIFVAFPGFFENKALCKVSFGVNYGKVANNLPAPAEVVSILESISVTRAKLYDTDPLVLKTFRSTNISFIVGVANEDIQSLGSPEVATRWVEENILAYYPSTDITAIVVGNEIFGGADTGLMSHVLPAMRNIYSVLMTRNLQKKIQVSTAHSFAVLTSSYPPSSGAFNPAIADSLMKPILQFLALTNAPFMINAYPFFAYKSNPGEVSLEYVLFEDKVGIRDPNTGLVYYNMFDAQLDAIFAAMGALGYPNVSLTVTETGWPSGGDANEAGATVSNAQTYHTNLMKHLSSAKGTPLRPNANLEVYYFALFNENLKPGPSSERHYGLFKPDGTKVYNFTFTQAPSGSSSSGATVPKVLGIVKWGTFFFTYVGMMGL</sequence>
<evidence type="ECO:0000256" key="4">
    <source>
        <dbReference type="ARBA" id="ARBA00022729"/>
    </source>
</evidence>
<dbReference type="PANTHER" id="PTHR32227">
    <property type="entry name" value="GLUCAN ENDO-1,3-BETA-GLUCOSIDASE BG1-RELATED-RELATED"/>
    <property type="match status" value="1"/>
</dbReference>
<dbReference type="Gene3D" id="3.20.20.80">
    <property type="entry name" value="Glycosidases"/>
    <property type="match status" value="1"/>
</dbReference>
<proteinExistence type="inferred from homology"/>
<reference evidence="9" key="1">
    <citation type="submission" date="2021-08" db="EMBL/GenBank/DDBJ databases">
        <title>WGS assembly of Ceratopteris richardii.</title>
        <authorList>
            <person name="Marchant D.B."/>
            <person name="Chen G."/>
            <person name="Jenkins J."/>
            <person name="Shu S."/>
            <person name="Leebens-Mack J."/>
            <person name="Grimwood J."/>
            <person name="Schmutz J."/>
            <person name="Soltis P."/>
            <person name="Soltis D."/>
            <person name="Chen Z.-H."/>
        </authorList>
    </citation>
    <scope>NUCLEOTIDE SEQUENCE</scope>
    <source>
        <strain evidence="9">Whitten #5841</strain>
        <tissue evidence="9">Leaf</tissue>
    </source>
</reference>
<dbReference type="EMBL" id="CM035408">
    <property type="protein sequence ID" value="KAH7441513.1"/>
    <property type="molecule type" value="Genomic_DNA"/>
</dbReference>
<dbReference type="EMBL" id="CM035408">
    <property type="protein sequence ID" value="KAH7441514.1"/>
    <property type="molecule type" value="Genomic_DNA"/>
</dbReference>
<evidence type="ECO:0000256" key="8">
    <source>
        <dbReference type="SAM" id="Phobius"/>
    </source>
</evidence>
<evidence type="ECO:0000256" key="1">
    <source>
        <dbReference type="ARBA" id="ARBA00000382"/>
    </source>
</evidence>
<name>A0A8T2V6K0_CERRI</name>
<dbReference type="OMA" id="GQYIQPI"/>
<dbReference type="InterPro" id="IPR044965">
    <property type="entry name" value="Glyco_hydro_17_plant"/>
</dbReference>
<dbReference type="SUPFAM" id="SSF51445">
    <property type="entry name" value="(Trans)glycosidases"/>
    <property type="match status" value="1"/>
</dbReference>
<keyword evidence="10" id="KW-1185">Reference proteome</keyword>
<evidence type="ECO:0000256" key="5">
    <source>
        <dbReference type="ARBA" id="ARBA00022801"/>
    </source>
</evidence>
<evidence type="ECO:0000256" key="7">
    <source>
        <dbReference type="RuleBase" id="RU004335"/>
    </source>
</evidence>
<keyword evidence="4" id="KW-0732">Signal</keyword>
<comment type="caution">
    <text evidence="9">The sequence shown here is derived from an EMBL/GenBank/DDBJ whole genome shotgun (WGS) entry which is preliminary data.</text>
</comment>
<organism evidence="9 10">
    <name type="scientific">Ceratopteris richardii</name>
    <name type="common">Triangle waterfern</name>
    <dbReference type="NCBI Taxonomy" id="49495"/>
    <lineage>
        <taxon>Eukaryota</taxon>
        <taxon>Viridiplantae</taxon>
        <taxon>Streptophyta</taxon>
        <taxon>Embryophyta</taxon>
        <taxon>Tracheophyta</taxon>
        <taxon>Polypodiopsida</taxon>
        <taxon>Polypodiidae</taxon>
        <taxon>Polypodiales</taxon>
        <taxon>Pteridineae</taxon>
        <taxon>Pteridaceae</taxon>
        <taxon>Parkerioideae</taxon>
        <taxon>Ceratopteris</taxon>
    </lineage>
</organism>
<keyword evidence="8" id="KW-0472">Membrane</keyword>
<dbReference type="GO" id="GO:0005975">
    <property type="term" value="P:carbohydrate metabolic process"/>
    <property type="evidence" value="ECO:0007669"/>
    <property type="project" value="InterPro"/>
</dbReference>
<comment type="catalytic activity">
    <reaction evidence="1">
        <text>Hydrolysis of (1-&gt;3)-beta-D-glucosidic linkages in (1-&gt;3)-beta-D-glucans.</text>
        <dbReference type="EC" id="3.2.1.39"/>
    </reaction>
</comment>
<evidence type="ECO:0000256" key="3">
    <source>
        <dbReference type="ARBA" id="ARBA00012780"/>
    </source>
</evidence>
<evidence type="ECO:0000313" key="10">
    <source>
        <dbReference type="Proteomes" id="UP000825935"/>
    </source>
</evidence>
<dbReference type="InterPro" id="IPR017853">
    <property type="entry name" value="GH"/>
</dbReference>